<keyword evidence="4" id="KW-1185">Reference proteome</keyword>
<dbReference type="PRINTS" id="PR00027">
    <property type="entry name" value="PAIREDBOX"/>
</dbReference>
<dbReference type="Gene3D" id="1.10.10.10">
    <property type="entry name" value="Winged helix-like DNA-binding domain superfamily/Winged helix DNA-binding domain"/>
    <property type="match status" value="1"/>
</dbReference>
<protein>
    <submittedName>
        <fullName evidence="3">Transposase</fullName>
    </submittedName>
</protein>
<organism evidence="3 4">
    <name type="scientific">Hyella patelloides LEGE 07179</name>
    <dbReference type="NCBI Taxonomy" id="945734"/>
    <lineage>
        <taxon>Bacteria</taxon>
        <taxon>Bacillati</taxon>
        <taxon>Cyanobacteriota</taxon>
        <taxon>Cyanophyceae</taxon>
        <taxon>Pleurocapsales</taxon>
        <taxon>Hyellaceae</taxon>
        <taxon>Hyella</taxon>
    </lineage>
</organism>
<name>A0A563VYA1_9CYAN</name>
<dbReference type="SUPFAM" id="SSF46689">
    <property type="entry name" value="Homeodomain-like"/>
    <property type="match status" value="1"/>
</dbReference>
<dbReference type="InterPro" id="IPR001523">
    <property type="entry name" value="Paired_dom"/>
</dbReference>
<proteinExistence type="predicted"/>
<dbReference type="Proteomes" id="UP000320055">
    <property type="component" value="Unassembled WGS sequence"/>
</dbReference>
<dbReference type="GO" id="GO:0003677">
    <property type="term" value="F:DNA binding"/>
    <property type="evidence" value="ECO:0007669"/>
    <property type="project" value="InterPro"/>
</dbReference>
<gene>
    <name evidence="3" type="ORF">H1P_4440001</name>
</gene>
<evidence type="ECO:0000313" key="3">
    <source>
        <dbReference type="EMBL" id="VEP16401.1"/>
    </source>
</evidence>
<reference evidence="3 4" key="1">
    <citation type="submission" date="2019-01" db="EMBL/GenBank/DDBJ databases">
        <authorList>
            <person name="Brito A."/>
        </authorList>
    </citation>
    <scope>NUCLEOTIDE SEQUENCE [LARGE SCALE GENOMIC DNA]</scope>
    <source>
        <strain evidence="3">1</strain>
    </source>
</reference>
<dbReference type="PROSITE" id="PS51057">
    <property type="entry name" value="PAIRED_2"/>
    <property type="match status" value="1"/>
</dbReference>
<dbReference type="InterPro" id="IPR009057">
    <property type="entry name" value="Homeodomain-like_sf"/>
</dbReference>
<dbReference type="GO" id="GO:0006355">
    <property type="term" value="P:regulation of DNA-templated transcription"/>
    <property type="evidence" value="ECO:0007669"/>
    <property type="project" value="InterPro"/>
</dbReference>
<dbReference type="AlphaFoldDB" id="A0A563VYA1"/>
<sequence length="178" mass="20456">MKPYSTDFRTKIVETKYKTNESIEQIANRFQVSYSFVQKLFKRYEATGSVEPSPHGGAKPRKLNPQQVEIVLQLVEEDNDATLQQLCDRLSAKTKIKVSVPTMCRILQKLELTRKKAVRGDGETSTNHRQMLAALSFYQKSLPYPPPRRRQTLWVAGATHLNFKNQAEKGFKQITNLK</sequence>
<dbReference type="RefSeq" id="WP_144875226.1">
    <property type="nucleotide sequence ID" value="NZ_LR214179.1"/>
</dbReference>
<dbReference type="EMBL" id="CAACVJ010000384">
    <property type="protein sequence ID" value="VEP16401.1"/>
    <property type="molecule type" value="Genomic_DNA"/>
</dbReference>
<evidence type="ECO:0000313" key="4">
    <source>
        <dbReference type="Proteomes" id="UP000320055"/>
    </source>
</evidence>
<keyword evidence="1" id="KW-0563">Paired box</keyword>
<dbReference type="InterPro" id="IPR036388">
    <property type="entry name" value="WH-like_DNA-bd_sf"/>
</dbReference>
<dbReference type="OrthoDB" id="5511915at2"/>
<dbReference type="Pfam" id="PF13565">
    <property type="entry name" value="HTH_32"/>
    <property type="match status" value="1"/>
</dbReference>
<feature type="domain" description="Paired" evidence="2">
    <location>
        <begin position="1"/>
        <end position="113"/>
    </location>
</feature>
<evidence type="ECO:0000256" key="1">
    <source>
        <dbReference type="ARBA" id="ARBA00022724"/>
    </source>
</evidence>
<accession>A0A563VYA1</accession>
<evidence type="ECO:0000259" key="2">
    <source>
        <dbReference type="PROSITE" id="PS51057"/>
    </source>
</evidence>